<feature type="compositionally biased region" description="Gly residues" evidence="3">
    <location>
        <begin position="147"/>
        <end position="160"/>
    </location>
</feature>
<reference evidence="5" key="1">
    <citation type="submission" date="2022-04" db="EMBL/GenBank/DDBJ databases">
        <title>Roseomonas acroporae sp. nov., isolated from coral Acropora digitifera.</title>
        <authorList>
            <person name="Sun H."/>
        </authorList>
    </citation>
    <scope>NUCLEOTIDE SEQUENCE</scope>
    <source>
        <strain evidence="5">NAR14</strain>
    </source>
</reference>
<dbReference type="EMBL" id="JALPRX010000154">
    <property type="protein sequence ID" value="MCK8787866.1"/>
    <property type="molecule type" value="Genomic_DNA"/>
</dbReference>
<name>A0A9X1YCZ0_9PROT</name>
<evidence type="ECO:0000256" key="1">
    <source>
        <dbReference type="PROSITE-ProRule" id="PRU00285"/>
    </source>
</evidence>
<accession>A0A9X1YCZ0</accession>
<dbReference type="RefSeq" id="WP_248669913.1">
    <property type="nucleotide sequence ID" value="NZ_JALPRX010000154.1"/>
</dbReference>
<dbReference type="InterPro" id="IPR008978">
    <property type="entry name" value="HSP20-like_chaperone"/>
</dbReference>
<proteinExistence type="inferred from homology"/>
<sequence>MASRLFGGGLVPTGGDPFGMLHREVNRVFDEVFRGMPVATRGAAVMGGFAPSLDVRETEGGLEIAAELPGMSENDIQLNLEGDLLTLSGEKREERKGEEGGLHLTERSFGRFQRAFRLPYRPDPGQVKAEFDKGVLRISLPRPQQQQGGGRIQIQAGGGQPQQPQIGGEAGAAQPSNDAAPGQHGKAS</sequence>
<evidence type="ECO:0000259" key="4">
    <source>
        <dbReference type="PROSITE" id="PS01031"/>
    </source>
</evidence>
<keyword evidence="6" id="KW-1185">Reference proteome</keyword>
<dbReference type="Pfam" id="PF00011">
    <property type="entry name" value="HSP20"/>
    <property type="match status" value="1"/>
</dbReference>
<dbReference type="Proteomes" id="UP001139516">
    <property type="component" value="Unassembled WGS sequence"/>
</dbReference>
<dbReference type="PROSITE" id="PS01031">
    <property type="entry name" value="SHSP"/>
    <property type="match status" value="1"/>
</dbReference>
<feature type="compositionally biased region" description="Low complexity" evidence="3">
    <location>
        <begin position="161"/>
        <end position="175"/>
    </location>
</feature>
<feature type="domain" description="SHSP" evidence="4">
    <location>
        <begin position="44"/>
        <end position="157"/>
    </location>
</feature>
<comment type="caution">
    <text evidence="5">The sequence shown here is derived from an EMBL/GenBank/DDBJ whole genome shotgun (WGS) entry which is preliminary data.</text>
</comment>
<dbReference type="InterPro" id="IPR002068">
    <property type="entry name" value="A-crystallin/Hsp20_dom"/>
</dbReference>
<evidence type="ECO:0000313" key="5">
    <source>
        <dbReference type="EMBL" id="MCK8787866.1"/>
    </source>
</evidence>
<evidence type="ECO:0000256" key="2">
    <source>
        <dbReference type="RuleBase" id="RU003616"/>
    </source>
</evidence>
<evidence type="ECO:0000256" key="3">
    <source>
        <dbReference type="SAM" id="MobiDB-lite"/>
    </source>
</evidence>
<protein>
    <submittedName>
        <fullName evidence="5">Hsp20/alpha crystallin family protein</fullName>
    </submittedName>
</protein>
<dbReference type="Gene3D" id="2.60.40.790">
    <property type="match status" value="1"/>
</dbReference>
<dbReference type="SUPFAM" id="SSF49764">
    <property type="entry name" value="HSP20-like chaperones"/>
    <property type="match status" value="1"/>
</dbReference>
<organism evidence="5 6">
    <name type="scientific">Roseomonas acroporae</name>
    <dbReference type="NCBI Taxonomy" id="2937791"/>
    <lineage>
        <taxon>Bacteria</taxon>
        <taxon>Pseudomonadati</taxon>
        <taxon>Pseudomonadota</taxon>
        <taxon>Alphaproteobacteria</taxon>
        <taxon>Acetobacterales</taxon>
        <taxon>Roseomonadaceae</taxon>
        <taxon>Roseomonas</taxon>
    </lineage>
</organism>
<dbReference type="CDD" id="cd06464">
    <property type="entry name" value="ACD_sHsps-like"/>
    <property type="match status" value="1"/>
</dbReference>
<comment type="similarity">
    <text evidence="1 2">Belongs to the small heat shock protein (HSP20) family.</text>
</comment>
<evidence type="ECO:0000313" key="6">
    <source>
        <dbReference type="Proteomes" id="UP001139516"/>
    </source>
</evidence>
<dbReference type="InterPro" id="IPR031107">
    <property type="entry name" value="Small_HSP"/>
</dbReference>
<feature type="region of interest" description="Disordered" evidence="3">
    <location>
        <begin position="136"/>
        <end position="188"/>
    </location>
</feature>
<dbReference type="AlphaFoldDB" id="A0A9X1YCZ0"/>
<dbReference type="PANTHER" id="PTHR11527">
    <property type="entry name" value="HEAT-SHOCK PROTEIN 20 FAMILY MEMBER"/>
    <property type="match status" value="1"/>
</dbReference>
<gene>
    <name evidence="5" type="ORF">M0638_26280</name>
</gene>